<keyword evidence="1" id="KW-0812">Transmembrane</keyword>
<keyword evidence="3" id="KW-1185">Reference proteome</keyword>
<organism evidence="2 3">
    <name type="scientific">Chitinophaga jiangningensis</name>
    <dbReference type="NCBI Taxonomy" id="1419482"/>
    <lineage>
        <taxon>Bacteria</taxon>
        <taxon>Pseudomonadati</taxon>
        <taxon>Bacteroidota</taxon>
        <taxon>Chitinophagia</taxon>
        <taxon>Chitinophagales</taxon>
        <taxon>Chitinophagaceae</taxon>
        <taxon>Chitinophaga</taxon>
    </lineage>
</organism>
<reference evidence="2 3" key="1">
    <citation type="submission" date="2016-11" db="EMBL/GenBank/DDBJ databases">
        <authorList>
            <person name="Jaros S."/>
            <person name="Januszkiewicz K."/>
            <person name="Wedrychowicz H."/>
        </authorList>
    </citation>
    <scope>NUCLEOTIDE SEQUENCE [LARGE SCALE GENOMIC DNA]</scope>
    <source>
        <strain evidence="2 3">DSM 27406</strain>
    </source>
</reference>
<dbReference type="Proteomes" id="UP000184420">
    <property type="component" value="Unassembled WGS sequence"/>
</dbReference>
<feature type="transmembrane region" description="Helical" evidence="1">
    <location>
        <begin position="81"/>
        <end position="105"/>
    </location>
</feature>
<evidence type="ECO:0000313" key="3">
    <source>
        <dbReference type="Proteomes" id="UP000184420"/>
    </source>
</evidence>
<sequence>MLVGDQIGQLMFNHLAGAWVQFSLIFWHLCSGVLGSGIQKFSLLQWAPMVLMILKRKLPFAPGRVAKGSKRRKALRYPESLSYIIQFAYANLGFSSFASVTIFLIPSSGRLPFLNSSSTSGRRTSISFRNASSKAFTCLTGTSRSRPLVPR</sequence>
<proteinExistence type="predicted"/>
<feature type="transmembrane region" description="Helical" evidence="1">
    <location>
        <begin position="25"/>
        <end position="47"/>
    </location>
</feature>
<dbReference type="EMBL" id="FRBL01000007">
    <property type="protein sequence ID" value="SHM24190.1"/>
    <property type="molecule type" value="Genomic_DNA"/>
</dbReference>
<protein>
    <submittedName>
        <fullName evidence="2">Uncharacterized protein</fullName>
    </submittedName>
</protein>
<dbReference type="AlphaFoldDB" id="A0A1M7H6K3"/>
<gene>
    <name evidence="2" type="ORF">SAMN05444266_107104</name>
</gene>
<keyword evidence="1" id="KW-0472">Membrane</keyword>
<evidence type="ECO:0000313" key="2">
    <source>
        <dbReference type="EMBL" id="SHM24190.1"/>
    </source>
</evidence>
<evidence type="ECO:0000256" key="1">
    <source>
        <dbReference type="SAM" id="Phobius"/>
    </source>
</evidence>
<accession>A0A1M7H6K3</accession>
<keyword evidence="1" id="KW-1133">Transmembrane helix</keyword>
<name>A0A1M7H6K3_9BACT</name>